<evidence type="ECO:0000313" key="2">
    <source>
        <dbReference type="EMBL" id="OGI96144.1"/>
    </source>
</evidence>
<gene>
    <name evidence="2" type="ORF">A3I25_00690</name>
</gene>
<dbReference type="Proteomes" id="UP000177195">
    <property type="component" value="Unassembled WGS sequence"/>
</dbReference>
<feature type="transmembrane region" description="Helical" evidence="1">
    <location>
        <begin position="189"/>
        <end position="210"/>
    </location>
</feature>
<dbReference type="AlphaFoldDB" id="A0A1F6XPU1"/>
<feature type="transmembrane region" description="Helical" evidence="1">
    <location>
        <begin position="37"/>
        <end position="58"/>
    </location>
</feature>
<sequence length="278" mass="31711">MRNELKILWGIFFLNLIIVFINLFGEYLGLRFSKGNLINFLVMAFPIILLIVHSFWTLSFSRGIFFILLASSIGFVAEFLGLNYGVIFGGQYVYLPSDLSVFNVPLSVIIFWAVFTYTGYCIVTSFLYWLGKDKPNIYNKKISLLPFIIIADGFVVLAIDLFMDPIQVKTGGWTWLDGGQYFNIPTGNFVGWLVVAMIIVSIFRLFEYFFPKKGSLTESHKSALMIPVIGYGLMAFSFAFSAIELRMNNLVIVGLLVMLPTVIINIILRKLYLYKHKE</sequence>
<accession>A0A1F6XPU1</accession>
<feature type="transmembrane region" description="Helical" evidence="1">
    <location>
        <begin position="7"/>
        <end position="25"/>
    </location>
</feature>
<feature type="transmembrane region" description="Helical" evidence="1">
    <location>
        <begin position="109"/>
        <end position="130"/>
    </location>
</feature>
<keyword evidence="1" id="KW-0812">Transmembrane</keyword>
<dbReference type="PANTHER" id="PTHR39419:SF1">
    <property type="entry name" value="SLL0814 PROTEIN"/>
    <property type="match status" value="1"/>
</dbReference>
<reference evidence="2 3" key="1">
    <citation type="journal article" date="2016" name="Nat. Commun.">
        <title>Thousands of microbial genomes shed light on interconnected biogeochemical processes in an aquifer system.</title>
        <authorList>
            <person name="Anantharaman K."/>
            <person name="Brown C.T."/>
            <person name="Hug L.A."/>
            <person name="Sharon I."/>
            <person name="Castelle C.J."/>
            <person name="Probst A.J."/>
            <person name="Thomas B.C."/>
            <person name="Singh A."/>
            <person name="Wilkins M.J."/>
            <person name="Karaoz U."/>
            <person name="Brodie E.L."/>
            <person name="Williams K.H."/>
            <person name="Hubbard S.S."/>
            <person name="Banfield J.F."/>
        </authorList>
    </citation>
    <scope>NUCLEOTIDE SEQUENCE [LARGE SCALE GENOMIC DNA]</scope>
</reference>
<comment type="caution">
    <text evidence="2">The sequence shown here is derived from an EMBL/GenBank/DDBJ whole genome shotgun (WGS) entry which is preliminary data.</text>
</comment>
<feature type="transmembrane region" description="Helical" evidence="1">
    <location>
        <begin position="65"/>
        <end position="89"/>
    </location>
</feature>
<keyword evidence="1" id="KW-1133">Transmembrane helix</keyword>
<proteinExistence type="predicted"/>
<dbReference type="InterPro" id="IPR007354">
    <property type="entry name" value="CruF-like"/>
</dbReference>
<dbReference type="PANTHER" id="PTHR39419">
    <property type="entry name" value="SLL0814 PROTEIN"/>
    <property type="match status" value="1"/>
</dbReference>
<name>A0A1F6XPU1_9BACT</name>
<dbReference type="EMBL" id="MFVN01000044">
    <property type="protein sequence ID" value="OGI96144.1"/>
    <property type="molecule type" value="Genomic_DNA"/>
</dbReference>
<feature type="transmembrane region" description="Helical" evidence="1">
    <location>
        <begin position="142"/>
        <end position="163"/>
    </location>
</feature>
<dbReference type="Pfam" id="PF04240">
    <property type="entry name" value="Caroten_synth"/>
    <property type="match status" value="1"/>
</dbReference>
<feature type="transmembrane region" description="Helical" evidence="1">
    <location>
        <begin position="222"/>
        <end position="243"/>
    </location>
</feature>
<evidence type="ECO:0000313" key="3">
    <source>
        <dbReference type="Proteomes" id="UP000177195"/>
    </source>
</evidence>
<organism evidence="2 3">
    <name type="scientific">Candidatus Nomurabacteria bacterium RIFCSPLOWO2_02_FULL_42_17</name>
    <dbReference type="NCBI Taxonomy" id="1801789"/>
    <lineage>
        <taxon>Bacteria</taxon>
        <taxon>Candidatus Nomuraibacteriota</taxon>
    </lineage>
</organism>
<evidence type="ECO:0008006" key="4">
    <source>
        <dbReference type="Google" id="ProtNLM"/>
    </source>
</evidence>
<protein>
    <recommendedName>
        <fullName evidence="4">Carotenoid biosynthesis protein</fullName>
    </recommendedName>
</protein>
<evidence type="ECO:0000256" key="1">
    <source>
        <dbReference type="SAM" id="Phobius"/>
    </source>
</evidence>
<keyword evidence="1" id="KW-0472">Membrane</keyword>
<feature type="transmembrane region" description="Helical" evidence="1">
    <location>
        <begin position="249"/>
        <end position="268"/>
    </location>
</feature>